<keyword evidence="3" id="KW-1185">Reference proteome</keyword>
<dbReference type="AlphaFoldDB" id="E4ZTL2"/>
<proteinExistence type="predicted"/>
<organism evidence="3">
    <name type="scientific">Leptosphaeria maculans (strain JN3 / isolate v23.1.3 / race Av1-4-5-6-7-8)</name>
    <name type="common">Blackleg fungus</name>
    <name type="synonym">Phoma lingam</name>
    <dbReference type="NCBI Taxonomy" id="985895"/>
    <lineage>
        <taxon>Eukaryota</taxon>
        <taxon>Fungi</taxon>
        <taxon>Dikarya</taxon>
        <taxon>Ascomycota</taxon>
        <taxon>Pezizomycotina</taxon>
        <taxon>Dothideomycetes</taxon>
        <taxon>Pleosporomycetidae</taxon>
        <taxon>Pleosporales</taxon>
        <taxon>Pleosporineae</taxon>
        <taxon>Leptosphaeriaceae</taxon>
        <taxon>Plenodomus</taxon>
        <taxon>Plenodomus lingam/Leptosphaeria maculans species complex</taxon>
    </lineage>
</organism>
<dbReference type="InParanoid" id="E4ZTL2"/>
<gene>
    <name evidence="2" type="ORF">LEMA_P118710.1</name>
</gene>
<dbReference type="Proteomes" id="UP000002668">
    <property type="component" value="Genome"/>
</dbReference>
<evidence type="ECO:0000313" key="3">
    <source>
        <dbReference type="Proteomes" id="UP000002668"/>
    </source>
</evidence>
<dbReference type="HOGENOM" id="CLU_1115919_0_0_1"/>
<dbReference type="EMBL" id="FP929125">
    <property type="protein sequence ID" value="CBX94868.1"/>
    <property type="molecule type" value="Genomic_DNA"/>
</dbReference>
<feature type="region of interest" description="Disordered" evidence="1">
    <location>
        <begin position="42"/>
        <end position="71"/>
    </location>
</feature>
<feature type="compositionally biased region" description="Polar residues" evidence="1">
    <location>
        <begin position="214"/>
        <end position="231"/>
    </location>
</feature>
<dbReference type="GeneID" id="13291352"/>
<feature type="region of interest" description="Disordered" evidence="1">
    <location>
        <begin position="132"/>
        <end position="158"/>
    </location>
</feature>
<evidence type="ECO:0000313" key="2">
    <source>
        <dbReference type="EMBL" id="CBX94868.1"/>
    </source>
</evidence>
<reference evidence="3" key="1">
    <citation type="journal article" date="2011" name="Nat. Commun.">
        <title>Effector diversification within compartments of the Leptosphaeria maculans genome affected by Repeat-Induced Point mutations.</title>
        <authorList>
            <person name="Rouxel T."/>
            <person name="Grandaubert J."/>
            <person name="Hane J.K."/>
            <person name="Hoede C."/>
            <person name="van de Wouw A.P."/>
            <person name="Couloux A."/>
            <person name="Dominguez V."/>
            <person name="Anthouard V."/>
            <person name="Bally P."/>
            <person name="Bourras S."/>
            <person name="Cozijnsen A.J."/>
            <person name="Ciuffetti L.M."/>
            <person name="Degrave A."/>
            <person name="Dilmaghani A."/>
            <person name="Duret L."/>
            <person name="Fudal I."/>
            <person name="Goodwin S.B."/>
            <person name="Gout L."/>
            <person name="Glaser N."/>
            <person name="Linglin J."/>
            <person name="Kema G.H.J."/>
            <person name="Lapalu N."/>
            <person name="Lawrence C.B."/>
            <person name="May K."/>
            <person name="Meyer M."/>
            <person name="Ollivier B."/>
            <person name="Poulain J."/>
            <person name="Schoch C.L."/>
            <person name="Simon A."/>
            <person name="Spatafora J.W."/>
            <person name="Stachowiak A."/>
            <person name="Turgeon B.G."/>
            <person name="Tyler B.M."/>
            <person name="Vincent D."/>
            <person name="Weissenbach J."/>
            <person name="Amselem J."/>
            <person name="Quesneville H."/>
            <person name="Oliver R.P."/>
            <person name="Wincker P."/>
            <person name="Balesdent M.-H."/>
            <person name="Howlett B.J."/>
        </authorList>
    </citation>
    <scope>NUCLEOTIDE SEQUENCE [LARGE SCALE GENOMIC DNA]</scope>
    <source>
        <strain evidence="3">JN3 / isolate v23.1.3 / race Av1-4-5-6-7-8</strain>
    </source>
</reference>
<feature type="region of interest" description="Disordered" evidence="1">
    <location>
        <begin position="214"/>
        <end position="249"/>
    </location>
</feature>
<sequence>MSCSVMTRKDTTEILFEATLYVDGMPQYDLVRHGTRVNIQDQTAVDSDEDASSQDSANSSHRIEFDPMHATLPSSTDRTILPFVSDLHISDRVVDKEGVEWRALSQNNQRIHNLETRLTVVMTLTDNIDASQRRTSGNADTTGNDTQPILLPATDGGAHGYRLPRFRAQTRMRPRAPALLSEITPQRDSTPAALPCNTAVHPVATVNRIHTNGSHIDSESVHSSMSDTTIHGTKPNDPSAYASTPHNSE</sequence>
<accession>E4ZTL2</accession>
<feature type="compositionally biased region" description="Polar residues" evidence="1">
    <location>
        <begin position="132"/>
        <end position="147"/>
    </location>
</feature>
<evidence type="ECO:0000256" key="1">
    <source>
        <dbReference type="SAM" id="MobiDB-lite"/>
    </source>
</evidence>
<protein>
    <submittedName>
        <fullName evidence="2">Predicted protein</fullName>
    </submittedName>
</protein>
<name>E4ZTL2_LEPMJ</name>
<dbReference type="VEuPathDB" id="FungiDB:LEMA_P118710.1"/>